<comment type="caution">
    <text evidence="3">The sequence shown here is derived from an EMBL/GenBank/DDBJ whole genome shotgun (WGS) entry which is preliminary data.</text>
</comment>
<dbReference type="InterPro" id="IPR005183">
    <property type="entry name" value="DUF305_CopM-like"/>
</dbReference>
<evidence type="ECO:0000259" key="2">
    <source>
        <dbReference type="Pfam" id="PF03713"/>
    </source>
</evidence>
<sequence>MRHKAALVVPVLMLAVGCSGPAPEAAPPPPPSVSTTAEVTFNGTDVAWIQLMIPMTEQLVPLLEMASERAGDAPLRDLAARLRDTHRAEAGELRALLARTGLPDVNPHEGHNMPGMVTPEEVTALSQAQGAAFDEGFTTSLREYLAQVAMVSGSETEVGADLQTTALAARIATDREKDLAELEKAAG</sequence>
<name>A0ABT9MYX5_9ACTN</name>
<gene>
    <name evidence="3" type="ORF">J2S43_005106</name>
</gene>
<organism evidence="3 4">
    <name type="scientific">Catenuloplanes nepalensis</name>
    <dbReference type="NCBI Taxonomy" id="587533"/>
    <lineage>
        <taxon>Bacteria</taxon>
        <taxon>Bacillati</taxon>
        <taxon>Actinomycetota</taxon>
        <taxon>Actinomycetes</taxon>
        <taxon>Micromonosporales</taxon>
        <taxon>Micromonosporaceae</taxon>
        <taxon>Catenuloplanes</taxon>
    </lineage>
</organism>
<evidence type="ECO:0000256" key="1">
    <source>
        <dbReference type="SAM" id="SignalP"/>
    </source>
</evidence>
<proteinExistence type="predicted"/>
<evidence type="ECO:0000313" key="3">
    <source>
        <dbReference type="EMBL" id="MDP9796594.1"/>
    </source>
</evidence>
<protein>
    <submittedName>
        <fullName evidence="3">Uncharacterized protein (DUF305 family)</fullName>
    </submittedName>
</protein>
<dbReference type="RefSeq" id="WP_306833287.1">
    <property type="nucleotide sequence ID" value="NZ_JAUSRA010000001.1"/>
</dbReference>
<dbReference type="PROSITE" id="PS51257">
    <property type="entry name" value="PROKAR_LIPOPROTEIN"/>
    <property type="match status" value="1"/>
</dbReference>
<feature type="domain" description="DUF305" evidence="2">
    <location>
        <begin position="45"/>
        <end position="184"/>
    </location>
</feature>
<dbReference type="Pfam" id="PF03713">
    <property type="entry name" value="DUF305"/>
    <property type="match status" value="1"/>
</dbReference>
<reference evidence="3 4" key="1">
    <citation type="submission" date="2023-07" db="EMBL/GenBank/DDBJ databases">
        <title>Sequencing the genomes of 1000 actinobacteria strains.</title>
        <authorList>
            <person name="Klenk H.-P."/>
        </authorList>
    </citation>
    <scope>NUCLEOTIDE SEQUENCE [LARGE SCALE GENOMIC DNA]</scope>
    <source>
        <strain evidence="3 4">DSM 44710</strain>
    </source>
</reference>
<keyword evidence="1" id="KW-0732">Signal</keyword>
<dbReference type="Gene3D" id="1.20.1260.10">
    <property type="match status" value="1"/>
</dbReference>
<dbReference type="InterPro" id="IPR012347">
    <property type="entry name" value="Ferritin-like"/>
</dbReference>
<evidence type="ECO:0000313" key="4">
    <source>
        <dbReference type="Proteomes" id="UP001240984"/>
    </source>
</evidence>
<keyword evidence="4" id="KW-1185">Reference proteome</keyword>
<accession>A0ABT9MYX5</accession>
<dbReference type="Proteomes" id="UP001240984">
    <property type="component" value="Unassembled WGS sequence"/>
</dbReference>
<feature type="chain" id="PRO_5046391594" evidence="1">
    <location>
        <begin position="25"/>
        <end position="187"/>
    </location>
</feature>
<feature type="signal peptide" evidence="1">
    <location>
        <begin position="1"/>
        <end position="24"/>
    </location>
</feature>
<dbReference type="EMBL" id="JAUSRA010000001">
    <property type="protein sequence ID" value="MDP9796594.1"/>
    <property type="molecule type" value="Genomic_DNA"/>
</dbReference>